<gene>
    <name evidence="5" type="ORF">IU459_14845</name>
</gene>
<evidence type="ECO:0000256" key="1">
    <source>
        <dbReference type="ARBA" id="ARBA00023015"/>
    </source>
</evidence>
<keyword evidence="3" id="KW-0804">Transcription</keyword>
<dbReference type="EMBL" id="JADLQX010000010">
    <property type="protein sequence ID" value="MBF6298811.1"/>
    <property type="molecule type" value="Genomic_DNA"/>
</dbReference>
<dbReference type="Pfam" id="PF01638">
    <property type="entry name" value="HxlR"/>
    <property type="match status" value="1"/>
</dbReference>
<accession>A0ABS0CR99</accession>
<reference evidence="5 6" key="1">
    <citation type="submission" date="2020-10" db="EMBL/GenBank/DDBJ databases">
        <title>Identification of Nocardia species via Next-generation sequencing and recognition of intraspecies genetic diversity.</title>
        <authorList>
            <person name="Li P."/>
            <person name="Li P."/>
            <person name="Lu B."/>
        </authorList>
    </citation>
    <scope>NUCLEOTIDE SEQUENCE [LARGE SCALE GENOMIC DNA]</scope>
    <source>
        <strain evidence="5 6">BJ06-0157</strain>
    </source>
</reference>
<evidence type="ECO:0000259" key="4">
    <source>
        <dbReference type="PROSITE" id="PS51118"/>
    </source>
</evidence>
<dbReference type="SUPFAM" id="SSF46785">
    <property type="entry name" value="Winged helix' DNA-binding domain"/>
    <property type="match status" value="1"/>
</dbReference>
<protein>
    <submittedName>
        <fullName evidence="5">Helix-turn-helix transcriptional regulator</fullName>
    </submittedName>
</protein>
<evidence type="ECO:0000313" key="5">
    <source>
        <dbReference type="EMBL" id="MBF6298811.1"/>
    </source>
</evidence>
<evidence type="ECO:0000256" key="2">
    <source>
        <dbReference type="ARBA" id="ARBA00023125"/>
    </source>
</evidence>
<dbReference type="Gene3D" id="1.10.10.10">
    <property type="entry name" value="Winged helix-like DNA-binding domain superfamily/Winged helix DNA-binding domain"/>
    <property type="match status" value="1"/>
</dbReference>
<dbReference type="PANTHER" id="PTHR33204:SF37">
    <property type="entry name" value="HTH-TYPE TRANSCRIPTIONAL REGULATOR YODB"/>
    <property type="match status" value="1"/>
</dbReference>
<name>A0ABS0CR99_9NOCA</name>
<dbReference type="InterPro" id="IPR036388">
    <property type="entry name" value="WH-like_DNA-bd_sf"/>
</dbReference>
<keyword evidence="2" id="KW-0238">DNA-binding</keyword>
<organism evidence="5 6">
    <name type="scientific">Nocardia amamiensis</name>
    <dbReference type="NCBI Taxonomy" id="404578"/>
    <lineage>
        <taxon>Bacteria</taxon>
        <taxon>Bacillati</taxon>
        <taxon>Actinomycetota</taxon>
        <taxon>Actinomycetes</taxon>
        <taxon>Mycobacteriales</taxon>
        <taxon>Nocardiaceae</taxon>
        <taxon>Nocardia</taxon>
    </lineage>
</organism>
<dbReference type="RefSeq" id="WP_195130115.1">
    <property type="nucleotide sequence ID" value="NZ_JADLQX010000010.1"/>
</dbReference>
<comment type="caution">
    <text evidence="5">The sequence shown here is derived from an EMBL/GenBank/DDBJ whole genome shotgun (WGS) entry which is preliminary data.</text>
</comment>
<sequence length="121" mass="13208">MVASESEADKMPAVGSPVRGSRSGRPIMVLLDLLGRRWALRVLWELRDGRAVTFRELQARCDGVSASVLNDRLRELRAAHIVVAGTNGYQLSGDGVDLVAALAPLQEWVQRWTGEAGDEPN</sequence>
<dbReference type="PANTHER" id="PTHR33204">
    <property type="entry name" value="TRANSCRIPTIONAL REGULATOR, MARR FAMILY"/>
    <property type="match status" value="1"/>
</dbReference>
<dbReference type="InterPro" id="IPR002577">
    <property type="entry name" value="HTH_HxlR"/>
</dbReference>
<keyword evidence="6" id="KW-1185">Reference proteome</keyword>
<evidence type="ECO:0000313" key="6">
    <source>
        <dbReference type="Proteomes" id="UP000702209"/>
    </source>
</evidence>
<keyword evidence="1" id="KW-0805">Transcription regulation</keyword>
<dbReference type="PROSITE" id="PS51118">
    <property type="entry name" value="HTH_HXLR"/>
    <property type="match status" value="1"/>
</dbReference>
<dbReference type="InterPro" id="IPR036390">
    <property type="entry name" value="WH_DNA-bd_sf"/>
</dbReference>
<evidence type="ECO:0000256" key="3">
    <source>
        <dbReference type="ARBA" id="ARBA00023163"/>
    </source>
</evidence>
<feature type="domain" description="HTH hxlR-type" evidence="4">
    <location>
        <begin position="25"/>
        <end position="117"/>
    </location>
</feature>
<dbReference type="Proteomes" id="UP000702209">
    <property type="component" value="Unassembled WGS sequence"/>
</dbReference>
<proteinExistence type="predicted"/>